<dbReference type="SUPFAM" id="SSF55785">
    <property type="entry name" value="PYP-like sensor domain (PAS domain)"/>
    <property type="match status" value="1"/>
</dbReference>
<dbReference type="GO" id="GO:0000160">
    <property type="term" value="P:phosphorelay signal transduction system"/>
    <property type="evidence" value="ECO:0007669"/>
    <property type="project" value="InterPro"/>
</dbReference>
<dbReference type="PANTHER" id="PTHR45228:SF5">
    <property type="entry name" value="CYCLIC DI-GMP PHOSPHODIESTERASE VC_1348-RELATED"/>
    <property type="match status" value="1"/>
</dbReference>
<dbReference type="SMART" id="SM00448">
    <property type="entry name" value="REC"/>
    <property type="match status" value="1"/>
</dbReference>
<feature type="domain" description="Response regulatory" evidence="3">
    <location>
        <begin position="10"/>
        <end position="128"/>
    </location>
</feature>
<feature type="domain" description="HD-GYP" evidence="7">
    <location>
        <begin position="271"/>
        <end position="466"/>
    </location>
</feature>
<dbReference type="Gene3D" id="3.40.50.2300">
    <property type="match status" value="1"/>
</dbReference>
<feature type="domain" description="PAS" evidence="4">
    <location>
        <begin position="140"/>
        <end position="195"/>
    </location>
</feature>
<evidence type="ECO:0000259" key="5">
    <source>
        <dbReference type="PROSITE" id="PS50887"/>
    </source>
</evidence>
<dbReference type="InterPro" id="IPR035965">
    <property type="entry name" value="PAS-like_dom_sf"/>
</dbReference>
<dbReference type="PROSITE" id="PS51831">
    <property type="entry name" value="HD"/>
    <property type="match status" value="1"/>
</dbReference>
<dbReference type="SUPFAM" id="SSF52172">
    <property type="entry name" value="CheY-like"/>
    <property type="match status" value="1"/>
</dbReference>
<evidence type="ECO:0000259" key="7">
    <source>
        <dbReference type="PROSITE" id="PS51832"/>
    </source>
</evidence>
<dbReference type="OrthoDB" id="9781223at2"/>
<proteinExistence type="predicted"/>
<gene>
    <name evidence="8" type="ORF">SMGD1_2619</name>
</gene>
<dbReference type="InterPro" id="IPR011006">
    <property type="entry name" value="CheY-like_superfamily"/>
</dbReference>
<dbReference type="SUPFAM" id="SSF109604">
    <property type="entry name" value="HD-domain/PDEase-like"/>
    <property type="match status" value="1"/>
</dbReference>
<dbReference type="EMBL" id="AFRZ01000001">
    <property type="protein sequence ID" value="EHP31141.1"/>
    <property type="molecule type" value="Genomic_DNA"/>
</dbReference>
<evidence type="ECO:0000259" key="4">
    <source>
        <dbReference type="PROSITE" id="PS50112"/>
    </source>
</evidence>
<dbReference type="RefSeq" id="WP_008337469.1">
    <property type="nucleotide sequence ID" value="NZ_AFRZ01000001.1"/>
</dbReference>
<dbReference type="CDD" id="cd00130">
    <property type="entry name" value="PAS"/>
    <property type="match status" value="1"/>
</dbReference>
<dbReference type="InterPro" id="IPR001789">
    <property type="entry name" value="Sig_transdc_resp-reg_receiver"/>
</dbReference>
<dbReference type="Gene3D" id="1.10.3210.10">
    <property type="entry name" value="Hypothetical protein af1432"/>
    <property type="match status" value="1"/>
</dbReference>
<dbReference type="InterPro" id="IPR037522">
    <property type="entry name" value="HD_GYP_dom"/>
</dbReference>
<dbReference type="PROSITE" id="PS50112">
    <property type="entry name" value="PAS"/>
    <property type="match status" value="1"/>
</dbReference>
<feature type="domain" description="GGDEF" evidence="5">
    <location>
        <begin position="504"/>
        <end position="611"/>
    </location>
</feature>
<dbReference type="Pfam" id="PF00072">
    <property type="entry name" value="Response_reg"/>
    <property type="match status" value="1"/>
</dbReference>
<dbReference type="Proteomes" id="UP000006431">
    <property type="component" value="Unassembled WGS sequence"/>
</dbReference>
<evidence type="ECO:0000259" key="6">
    <source>
        <dbReference type="PROSITE" id="PS51831"/>
    </source>
</evidence>
<dbReference type="eggNOG" id="COG2206">
    <property type="taxonomic scope" value="Bacteria"/>
</dbReference>
<accession>B6BK49</accession>
<dbReference type="eggNOG" id="COG3437">
    <property type="taxonomic scope" value="Bacteria"/>
</dbReference>
<accession>H1FSM3</accession>
<dbReference type="NCBIfam" id="TIGR00229">
    <property type="entry name" value="sensory_box"/>
    <property type="match status" value="1"/>
</dbReference>
<keyword evidence="2" id="KW-0597">Phosphoprotein</keyword>
<keyword evidence="1" id="KW-0472">Membrane</keyword>
<dbReference type="STRING" id="929558.SMGD1_2619"/>
<evidence type="ECO:0000313" key="8">
    <source>
        <dbReference type="EMBL" id="EHP31141.1"/>
    </source>
</evidence>
<dbReference type="InterPro" id="IPR000160">
    <property type="entry name" value="GGDEF_dom"/>
</dbReference>
<dbReference type="HOGENOM" id="CLU_000445_92_11_7"/>
<dbReference type="InterPro" id="IPR043128">
    <property type="entry name" value="Rev_trsase/Diguanyl_cyclase"/>
</dbReference>
<dbReference type="SMART" id="SM00091">
    <property type="entry name" value="PAS"/>
    <property type="match status" value="1"/>
</dbReference>
<dbReference type="PANTHER" id="PTHR45228">
    <property type="entry name" value="CYCLIC DI-GMP PHOSPHODIESTERASE TM_0186-RELATED"/>
    <property type="match status" value="1"/>
</dbReference>
<feature type="modified residue" description="4-aspartylphosphate" evidence="2">
    <location>
        <position position="60"/>
    </location>
</feature>
<dbReference type="Gene3D" id="3.30.70.270">
    <property type="match status" value="1"/>
</dbReference>
<dbReference type="AlphaFoldDB" id="B6BK49"/>
<organism evidence="8 9">
    <name type="scientific">Sulfurimonas gotlandica (strain DSM 19862 / JCM 16533 / GD1)</name>
    <dbReference type="NCBI Taxonomy" id="929558"/>
    <lineage>
        <taxon>Bacteria</taxon>
        <taxon>Pseudomonadati</taxon>
        <taxon>Campylobacterota</taxon>
        <taxon>Epsilonproteobacteria</taxon>
        <taxon>Campylobacterales</taxon>
        <taxon>Sulfurimonadaceae</taxon>
        <taxon>Sulfurimonas</taxon>
    </lineage>
</organism>
<dbReference type="InterPro" id="IPR006675">
    <property type="entry name" value="HDIG_dom"/>
</dbReference>
<protein>
    <submittedName>
        <fullName evidence="8">Response regulator, CheY family</fullName>
    </submittedName>
</protein>
<dbReference type="Pfam" id="PF13426">
    <property type="entry name" value="PAS_9"/>
    <property type="match status" value="1"/>
</dbReference>
<evidence type="ECO:0000256" key="2">
    <source>
        <dbReference type="PROSITE-ProRule" id="PRU00169"/>
    </source>
</evidence>
<reference evidence="8 9" key="1">
    <citation type="journal article" date="2012" name="Proc. Natl. Acad. Sci. U.S.A.">
        <title>Genome and physiology of a model Epsilonproteobacterium responsible for sulfide detoxification in marine oxygen depletion zones.</title>
        <authorList>
            <person name="Grote J."/>
            <person name="Schott T."/>
            <person name="Bruckner C.G."/>
            <person name="Glockner F.O."/>
            <person name="Jost G."/>
            <person name="Teeling H."/>
            <person name="Labrenz M."/>
            <person name="Jurgens K."/>
        </authorList>
    </citation>
    <scope>NUCLEOTIDE SEQUENCE [LARGE SCALE GENOMIC DNA]</scope>
    <source>
        <strain evidence="8 9">GD1</strain>
    </source>
</reference>
<dbReference type="InterPro" id="IPR003607">
    <property type="entry name" value="HD/PDEase_dom"/>
</dbReference>
<dbReference type="InterPro" id="IPR006674">
    <property type="entry name" value="HD_domain"/>
</dbReference>
<dbReference type="CDD" id="cd00077">
    <property type="entry name" value="HDc"/>
    <property type="match status" value="1"/>
</dbReference>
<comment type="caution">
    <text evidence="8">The sequence shown here is derived from an EMBL/GenBank/DDBJ whole genome shotgun (WGS) entry which is preliminary data.</text>
</comment>
<dbReference type="InterPro" id="IPR029787">
    <property type="entry name" value="Nucleotide_cyclase"/>
</dbReference>
<dbReference type="SUPFAM" id="SSF55073">
    <property type="entry name" value="Nucleotide cyclase"/>
    <property type="match status" value="1"/>
</dbReference>
<evidence type="ECO:0000313" key="9">
    <source>
        <dbReference type="Proteomes" id="UP000006431"/>
    </source>
</evidence>
<sequence length="611" mass="70246">MHSQLINNYNILCVDDNQNNLFTLSALLENSGNINVIEALGAKAGLDKLLLEKIDLILLDVQMPEMNGFEVARLVKANRKTKDIPIIFVTAVFKSEEFIKEGFEIGAVDYLTKPIDDNQLLNKIMLYLEIFEKNHKIMQSEKKFVDIAQSIGDGIYTLDLNNKATFINNQALNKLGFDYRELMGKEIHDYIHYKDINNRPIKSSECKIHKAMISGEAYKDDNEYFIKKDGSFLSVSVLATPLYIDSEIVGSVTVFRDNTEKEKILTLEEEKIKNQEQIIHSMIDMIESRDSYTAGHTKRVAHYCELIATEMQYSKDDINLLKKAAWLHDIGKISTPDSVLLKPNRLNKVEYKLIQEHLSSGYEMLSKIDDYRVIADIMREHHEKYDGSGYPRGLKANAIMPLSRIMIVADAFDAMTTNRVYKPKKSLSVALQELEDLSAEHFHPEVVEASLKALANVDVSDDTSQLPKTSMEEHRFSYFYKDRLTDLFIIDYLSLILRYHLDSDSVYLYSVKLNNFTEYNRKFGWSNGDKFLIAFASFIDNLYDNTVVFRIEGDDFMILSEIKRATLKEDILKSNILKDTQLGLGVSEKYIENIRAKDEKTLSEEFKKDLS</sequence>
<dbReference type="Pfam" id="PF00990">
    <property type="entry name" value="GGDEF"/>
    <property type="match status" value="1"/>
</dbReference>
<dbReference type="PROSITE" id="PS50887">
    <property type="entry name" value="GGDEF"/>
    <property type="match status" value="1"/>
</dbReference>
<name>B6BK49_SULGG</name>
<evidence type="ECO:0000259" key="3">
    <source>
        <dbReference type="PROSITE" id="PS50110"/>
    </source>
</evidence>
<dbReference type="PROSITE" id="PS51832">
    <property type="entry name" value="HD_GYP"/>
    <property type="match status" value="1"/>
</dbReference>
<keyword evidence="9" id="KW-1185">Reference proteome</keyword>
<dbReference type="InterPro" id="IPR000014">
    <property type="entry name" value="PAS"/>
</dbReference>
<dbReference type="InterPro" id="IPR052020">
    <property type="entry name" value="Cyclic_di-GMP/3'3'-cGAMP_PDE"/>
</dbReference>
<feature type="domain" description="HD" evidence="6">
    <location>
        <begin position="293"/>
        <end position="415"/>
    </location>
</feature>
<evidence type="ECO:0000256" key="1">
    <source>
        <dbReference type="ARBA" id="ARBA00023136"/>
    </source>
</evidence>
<dbReference type="PROSITE" id="PS50110">
    <property type="entry name" value="RESPONSE_REGULATORY"/>
    <property type="match status" value="1"/>
</dbReference>
<dbReference type="NCBIfam" id="TIGR00277">
    <property type="entry name" value="HDIG"/>
    <property type="match status" value="1"/>
</dbReference>
<dbReference type="Pfam" id="PF13487">
    <property type="entry name" value="HD_5"/>
    <property type="match status" value="1"/>
</dbReference>
<dbReference type="SMART" id="SM00471">
    <property type="entry name" value="HDc"/>
    <property type="match status" value="1"/>
</dbReference>
<dbReference type="Gene3D" id="3.30.450.20">
    <property type="entry name" value="PAS domain"/>
    <property type="match status" value="1"/>
</dbReference>
<dbReference type="PATRIC" id="fig|929558.5.peg.2608"/>